<evidence type="ECO:0000313" key="1">
    <source>
        <dbReference type="EMBL" id="KAK9200028.1"/>
    </source>
</evidence>
<protein>
    <submittedName>
        <fullName evidence="1">Uncharacterized protein</fullName>
    </submittedName>
</protein>
<organism evidence="1 2">
    <name type="scientific">Citrus x changshan-huyou</name>
    <dbReference type="NCBI Taxonomy" id="2935761"/>
    <lineage>
        <taxon>Eukaryota</taxon>
        <taxon>Viridiplantae</taxon>
        <taxon>Streptophyta</taxon>
        <taxon>Embryophyta</taxon>
        <taxon>Tracheophyta</taxon>
        <taxon>Spermatophyta</taxon>
        <taxon>Magnoliopsida</taxon>
        <taxon>eudicotyledons</taxon>
        <taxon>Gunneridae</taxon>
        <taxon>Pentapetalae</taxon>
        <taxon>rosids</taxon>
        <taxon>malvids</taxon>
        <taxon>Sapindales</taxon>
        <taxon>Rutaceae</taxon>
        <taxon>Aurantioideae</taxon>
        <taxon>Citrus</taxon>
    </lineage>
</organism>
<gene>
    <name evidence="1" type="ORF">WN944_015223</name>
</gene>
<reference evidence="1 2" key="1">
    <citation type="submission" date="2024-05" db="EMBL/GenBank/DDBJ databases">
        <title>Haplotype-resolved chromosome-level genome assembly of Huyou (Citrus changshanensis).</title>
        <authorList>
            <person name="Miao C."/>
            <person name="Chen W."/>
            <person name="Wu Y."/>
            <person name="Wang L."/>
            <person name="Zhao S."/>
            <person name="Grierson D."/>
            <person name="Xu C."/>
            <person name="Chen K."/>
        </authorList>
    </citation>
    <scope>NUCLEOTIDE SEQUENCE [LARGE SCALE GENOMIC DNA]</scope>
    <source>
        <strain evidence="1">01-14</strain>
        <tissue evidence="1">Leaf</tissue>
    </source>
</reference>
<evidence type="ECO:0000313" key="2">
    <source>
        <dbReference type="Proteomes" id="UP001428341"/>
    </source>
</evidence>
<accession>A0AAP0QJE8</accession>
<dbReference type="Proteomes" id="UP001428341">
    <property type="component" value="Unassembled WGS sequence"/>
</dbReference>
<keyword evidence="2" id="KW-1185">Reference proteome</keyword>
<dbReference type="EMBL" id="JBCGBO010000005">
    <property type="protein sequence ID" value="KAK9200028.1"/>
    <property type="molecule type" value="Genomic_DNA"/>
</dbReference>
<name>A0AAP0QJE8_9ROSI</name>
<sequence>MLTLQDSVVGREQWFVEDSVWLQSWEAIEQGLQSKVFMCHNFTKTEELGAMGFYKLEENLYAELSKWIPPVNKRFDVLSSCNGEWLSIRGLAFHMWRMDIFLENWGILWWLR</sequence>
<comment type="caution">
    <text evidence="1">The sequence shown here is derived from an EMBL/GenBank/DDBJ whole genome shotgun (WGS) entry which is preliminary data.</text>
</comment>
<proteinExistence type="predicted"/>
<dbReference type="AlphaFoldDB" id="A0AAP0QJE8"/>